<keyword evidence="7" id="KW-0813">Transport</keyword>
<proteinExistence type="inferred from homology"/>
<organism evidence="8 9">
    <name type="scientific">Naasia aerilata</name>
    <dbReference type="NCBI Taxonomy" id="1162966"/>
    <lineage>
        <taxon>Bacteria</taxon>
        <taxon>Bacillati</taxon>
        <taxon>Actinomycetota</taxon>
        <taxon>Actinomycetes</taxon>
        <taxon>Micrococcales</taxon>
        <taxon>Microbacteriaceae</taxon>
        <taxon>Naasia</taxon>
    </lineage>
</organism>
<evidence type="ECO:0000256" key="2">
    <source>
        <dbReference type="ARBA" id="ARBA00022692"/>
    </source>
</evidence>
<feature type="transmembrane region" description="Helical" evidence="7">
    <location>
        <begin position="27"/>
        <end position="49"/>
    </location>
</feature>
<evidence type="ECO:0000256" key="6">
    <source>
        <dbReference type="ARBA" id="ARBA00023136"/>
    </source>
</evidence>
<dbReference type="NCBIfam" id="TIGR00945">
    <property type="entry name" value="tatC"/>
    <property type="match status" value="1"/>
</dbReference>
<evidence type="ECO:0000256" key="1">
    <source>
        <dbReference type="ARBA" id="ARBA00004141"/>
    </source>
</evidence>
<dbReference type="HAMAP" id="MF_00902">
    <property type="entry name" value="TatC"/>
    <property type="match status" value="1"/>
</dbReference>
<protein>
    <recommendedName>
        <fullName evidence="7">Sec-independent protein translocase protein TatC</fullName>
    </recommendedName>
</protein>
<feature type="transmembrane region" description="Helical" evidence="7">
    <location>
        <begin position="116"/>
        <end position="137"/>
    </location>
</feature>
<dbReference type="PRINTS" id="PR01840">
    <property type="entry name" value="TATCFAMILY"/>
</dbReference>
<gene>
    <name evidence="7 8" type="primary">tatC</name>
    <name evidence="8" type="ORF">GCM10025866_31920</name>
</gene>
<keyword evidence="3 7" id="KW-0653">Protein transport</keyword>
<comment type="subcellular location">
    <subcellularLocation>
        <location evidence="7">Cell membrane</location>
        <topology evidence="7">Multi-pass membrane protein</topology>
    </subcellularLocation>
    <subcellularLocation>
        <location evidence="1">Membrane</location>
        <topology evidence="1">Multi-pass membrane protein</topology>
    </subcellularLocation>
</comment>
<keyword evidence="7" id="KW-1003">Cell membrane</keyword>
<dbReference type="InterPro" id="IPR002033">
    <property type="entry name" value="TatC"/>
</dbReference>
<evidence type="ECO:0000256" key="3">
    <source>
        <dbReference type="ARBA" id="ARBA00022927"/>
    </source>
</evidence>
<keyword evidence="5 7" id="KW-0811">Translocation</keyword>
<dbReference type="PANTHER" id="PTHR30371">
    <property type="entry name" value="SEC-INDEPENDENT PROTEIN TRANSLOCASE PROTEIN TATC"/>
    <property type="match status" value="1"/>
</dbReference>
<dbReference type="PANTHER" id="PTHR30371:SF0">
    <property type="entry name" value="SEC-INDEPENDENT PROTEIN TRANSLOCASE PROTEIN TATC, CHLOROPLASTIC-RELATED"/>
    <property type="match status" value="1"/>
</dbReference>
<comment type="subunit">
    <text evidence="7">The Tat system comprises two distinct complexes: a TatABC complex, containing multiple copies of TatA, TatB and TatC subunits, and a separate TatA complex, containing only TatA subunits. Substrates initially bind to the TatABC complex, which probably triggers association of the separate TatA complex to form the active translocon.</text>
</comment>
<feature type="transmembrane region" description="Helical" evidence="7">
    <location>
        <begin position="200"/>
        <end position="218"/>
    </location>
</feature>
<evidence type="ECO:0000313" key="9">
    <source>
        <dbReference type="Proteomes" id="UP001321498"/>
    </source>
</evidence>
<evidence type="ECO:0000256" key="5">
    <source>
        <dbReference type="ARBA" id="ARBA00023010"/>
    </source>
</evidence>
<keyword evidence="4 7" id="KW-1133">Transmembrane helix</keyword>
<sequence length="261" mass="29016">MARARRDRDSERRMSLGEHLLELRRRLFISAIAIAVAMVAGYLLSDWIWDALRTPMYALAKSHDAKINYTNITQAFDLKLRISFTAGLVLSAPVWLYQVWAFIVPGLTRKERQYGFGFFFAAVPLFFAGCASGWYVWPHIVELMVGFAPKQDSVFLNASDYLDFVLKLILIVGVAFVLPVFLVLLNFVGVLPGVSILKSWRVAILTIVLFTAVATPAADVISMFLLAIPMVLLYVAAAGIAVLHDRRVARRTDALAAGYAS</sequence>
<evidence type="ECO:0000256" key="4">
    <source>
        <dbReference type="ARBA" id="ARBA00022989"/>
    </source>
</evidence>
<name>A0ABM8GG09_9MICO</name>
<feature type="transmembrane region" description="Helical" evidence="7">
    <location>
        <begin position="224"/>
        <end position="243"/>
    </location>
</feature>
<comment type="function">
    <text evidence="7">Part of the twin-arginine translocation (Tat) system that transports large folded proteins containing a characteristic twin-arginine motif in their signal peptide across membranes. Together with TatB, TatC is part of a receptor directly interacting with Tat signal peptides.</text>
</comment>
<feature type="transmembrane region" description="Helical" evidence="7">
    <location>
        <begin position="164"/>
        <end position="188"/>
    </location>
</feature>
<keyword evidence="6 7" id="KW-0472">Membrane</keyword>
<reference evidence="9" key="1">
    <citation type="journal article" date="2019" name="Int. J. Syst. Evol. Microbiol.">
        <title>The Global Catalogue of Microorganisms (GCM) 10K type strain sequencing project: providing services to taxonomists for standard genome sequencing and annotation.</title>
        <authorList>
            <consortium name="The Broad Institute Genomics Platform"/>
            <consortium name="The Broad Institute Genome Sequencing Center for Infectious Disease"/>
            <person name="Wu L."/>
            <person name="Ma J."/>
        </authorList>
    </citation>
    <scope>NUCLEOTIDE SEQUENCE [LARGE SCALE GENOMIC DNA]</scope>
    <source>
        <strain evidence="9">NBRC 108725</strain>
    </source>
</reference>
<dbReference type="EMBL" id="AP027731">
    <property type="protein sequence ID" value="BDZ47283.1"/>
    <property type="molecule type" value="Genomic_DNA"/>
</dbReference>
<keyword evidence="9" id="KW-1185">Reference proteome</keyword>
<accession>A0ABM8GG09</accession>
<dbReference type="Proteomes" id="UP001321498">
    <property type="component" value="Chromosome"/>
</dbReference>
<comment type="similarity">
    <text evidence="7">Belongs to the TatC family.</text>
</comment>
<feature type="transmembrane region" description="Helical" evidence="7">
    <location>
        <begin position="82"/>
        <end position="104"/>
    </location>
</feature>
<evidence type="ECO:0000256" key="7">
    <source>
        <dbReference type="HAMAP-Rule" id="MF_00902"/>
    </source>
</evidence>
<dbReference type="Pfam" id="PF00902">
    <property type="entry name" value="TatC"/>
    <property type="match status" value="1"/>
</dbReference>
<evidence type="ECO:0000313" key="8">
    <source>
        <dbReference type="EMBL" id="BDZ47283.1"/>
    </source>
</evidence>
<keyword evidence="2 7" id="KW-0812">Transmembrane</keyword>